<name>A0A178VYK7_ARATH</name>
<protein>
    <recommendedName>
        <fullName evidence="2">Dilute domain-containing protein</fullName>
    </recommendedName>
</protein>
<comment type="caution">
    <text evidence="3">The sequence shown here is derived from an EMBL/GenBank/DDBJ whole genome shotgun (WGS) entry which is preliminary data.</text>
</comment>
<sequence length="298" mass="34264">MPPARVFASEKNLENEHQTKEIQATKEPRNPINVLAKQGSLTDRQQESHEVLMKCLTDERRFDNEKSVAAWIVYKALLQWRLFEAEKTNIFDRIVHKIRSSIEGQDDTRELAYWLTTSSTLLYLLQSTLKFSNTNNAASRRNRSSHATLFGRLVQGMQPSSVGLETSSGYSGMAGIPNDQQMVEAKYPALLFKQHLAAYVEKTYGMIRDKLKKEINPLLNLCIHAPRPTRAKTLRDVTKSIHLTTIAKQQASYVQWQNIVNKLEHTLTFMAENHVKQCTFEDFQLKLKFVFSCFLTEP</sequence>
<dbReference type="InterPro" id="IPR002710">
    <property type="entry name" value="Dilute_dom"/>
</dbReference>
<reference evidence="4" key="1">
    <citation type="journal article" date="2016" name="Proc. Natl. Acad. Sci. U.S.A.">
        <title>Chromosome-level assembly of Arabidopsis thaliana Ler reveals the extent of translocation and inversion polymorphisms.</title>
        <authorList>
            <person name="Zapata L."/>
            <person name="Ding J."/>
            <person name="Willing E.M."/>
            <person name="Hartwig B."/>
            <person name="Bezdan D."/>
            <person name="Jiao W.B."/>
            <person name="Patel V."/>
            <person name="Velikkakam James G."/>
            <person name="Koornneef M."/>
            <person name="Ossowski S."/>
            <person name="Schneeberger K."/>
        </authorList>
    </citation>
    <scope>NUCLEOTIDE SEQUENCE [LARGE SCALE GENOMIC DNA]</scope>
    <source>
        <strain evidence="4">cv. Landsberg erecta</strain>
    </source>
</reference>
<feature type="compositionally biased region" description="Basic and acidic residues" evidence="1">
    <location>
        <begin position="11"/>
        <end position="28"/>
    </location>
</feature>
<evidence type="ECO:0000259" key="2">
    <source>
        <dbReference type="PROSITE" id="PS51126"/>
    </source>
</evidence>
<gene>
    <name evidence="3" type="ordered locus">AXX17_At2g28140</name>
</gene>
<dbReference type="EMBL" id="LUHQ01000002">
    <property type="protein sequence ID" value="OAP10541.1"/>
    <property type="molecule type" value="Genomic_DNA"/>
</dbReference>
<evidence type="ECO:0000313" key="4">
    <source>
        <dbReference type="Proteomes" id="UP000078284"/>
    </source>
</evidence>
<accession>A0A178VYK7</accession>
<organism evidence="3 4">
    <name type="scientific">Arabidopsis thaliana</name>
    <name type="common">Mouse-ear cress</name>
    <dbReference type="NCBI Taxonomy" id="3702"/>
    <lineage>
        <taxon>Eukaryota</taxon>
        <taxon>Viridiplantae</taxon>
        <taxon>Streptophyta</taxon>
        <taxon>Embryophyta</taxon>
        <taxon>Tracheophyta</taxon>
        <taxon>Spermatophyta</taxon>
        <taxon>Magnoliopsida</taxon>
        <taxon>eudicotyledons</taxon>
        <taxon>Gunneridae</taxon>
        <taxon>Pentapetalae</taxon>
        <taxon>rosids</taxon>
        <taxon>malvids</taxon>
        <taxon>Brassicales</taxon>
        <taxon>Brassicaceae</taxon>
        <taxon>Camelineae</taxon>
        <taxon>Arabidopsis</taxon>
    </lineage>
</organism>
<dbReference type="AlphaFoldDB" id="A0A178VYK7"/>
<feature type="domain" description="Dilute" evidence="2">
    <location>
        <begin position="92"/>
        <end position="298"/>
    </location>
</feature>
<dbReference type="PROSITE" id="PS51126">
    <property type="entry name" value="DILUTE"/>
    <property type="match status" value="1"/>
</dbReference>
<evidence type="ECO:0000256" key="1">
    <source>
        <dbReference type="SAM" id="MobiDB-lite"/>
    </source>
</evidence>
<proteinExistence type="predicted"/>
<feature type="region of interest" description="Disordered" evidence="1">
    <location>
        <begin position="1"/>
        <end position="28"/>
    </location>
</feature>
<dbReference type="PANTHER" id="PTHR16027:SF6">
    <property type="entry name" value="DILUTE DOMAIN-CONTAINING PROTEIN"/>
    <property type="match status" value="1"/>
</dbReference>
<dbReference type="PANTHER" id="PTHR16027">
    <property type="entry name" value="DILUTE DOMAIN-CONTAINING PROTEIN YPR089W"/>
    <property type="match status" value="1"/>
</dbReference>
<dbReference type="InterPro" id="IPR052072">
    <property type="entry name" value="Vascular_dev_regulator"/>
</dbReference>
<dbReference type="Proteomes" id="UP000078284">
    <property type="component" value="Chromosome 2"/>
</dbReference>
<evidence type="ECO:0000313" key="3">
    <source>
        <dbReference type="EMBL" id="OAP10541.1"/>
    </source>
</evidence>